<dbReference type="InterPro" id="IPR036291">
    <property type="entry name" value="NAD(P)-bd_dom_sf"/>
</dbReference>
<dbReference type="PANTHER" id="PTHR11811">
    <property type="entry name" value="6-PHOSPHOGLUCONATE DEHYDROGENASE"/>
    <property type="match status" value="1"/>
</dbReference>
<dbReference type="Pfam" id="PF03446">
    <property type="entry name" value="NAD_binding_2"/>
    <property type="match status" value="1"/>
</dbReference>
<gene>
    <name evidence="2" type="ORF">U1T56_19090</name>
</gene>
<dbReference type="RefSeq" id="WP_418161112.1">
    <property type="nucleotide sequence ID" value="NZ_JBBLZC010000024.1"/>
</dbReference>
<keyword evidence="3" id="KW-1185">Reference proteome</keyword>
<name>A0ABU8XXX3_9PROT</name>
<comment type="caution">
    <text evidence="2">The sequence shown here is derived from an EMBL/GenBank/DDBJ whole genome shotgun (WGS) entry which is preliminary data.</text>
</comment>
<accession>A0ABU8XXX3</accession>
<dbReference type="Proteomes" id="UP001375743">
    <property type="component" value="Unassembled WGS sequence"/>
</dbReference>
<evidence type="ECO:0000313" key="3">
    <source>
        <dbReference type="Proteomes" id="UP001375743"/>
    </source>
</evidence>
<dbReference type="SUPFAM" id="SSF51735">
    <property type="entry name" value="NAD(P)-binding Rossmann-fold domains"/>
    <property type="match status" value="1"/>
</dbReference>
<dbReference type="InterPro" id="IPR006183">
    <property type="entry name" value="Pgluconate_DH"/>
</dbReference>
<protein>
    <submittedName>
        <fullName evidence="2">NAD(P)-binding domain-containing protein</fullName>
    </submittedName>
</protein>
<dbReference type="EMBL" id="JBBLZC010000024">
    <property type="protein sequence ID" value="MEK0085263.1"/>
    <property type="molecule type" value="Genomic_DNA"/>
</dbReference>
<evidence type="ECO:0000313" key="2">
    <source>
        <dbReference type="EMBL" id="MEK0085263.1"/>
    </source>
</evidence>
<sequence length="263" mass="28533">MRIGLIGNHRAFAERLGEAGIDLVVHPAETANKAGLDRSGIAIVDRYEAFFAELEHPRLFLLDLPLGAAIDRTIDEAYVTMEPGDVVLDPSGSYWGDTLRRFRRMRHRSLFYVDLALLGEIPTGIVLAAGDRRGIELATPFLERLARPDGVICAGGAGAAHYALMVRDAVATSVVHALSEARQLLEAYPNDPEPDAVAGAFWPAGPHPGPRASWVLDDAVRLEAAIPLLAQGIMLEIAHALDEHRSREPAPRVGPFVHPDDIL</sequence>
<evidence type="ECO:0000259" key="1">
    <source>
        <dbReference type="Pfam" id="PF03446"/>
    </source>
</evidence>
<organism evidence="2 3">
    <name type="scientific">Benzoatithermus flavus</name>
    <dbReference type="NCBI Taxonomy" id="3108223"/>
    <lineage>
        <taxon>Bacteria</taxon>
        <taxon>Pseudomonadati</taxon>
        <taxon>Pseudomonadota</taxon>
        <taxon>Alphaproteobacteria</taxon>
        <taxon>Geminicoccales</taxon>
        <taxon>Geminicoccaceae</taxon>
        <taxon>Benzoatithermus</taxon>
    </lineage>
</organism>
<feature type="domain" description="6-phosphogluconate dehydrogenase NADP-binding" evidence="1">
    <location>
        <begin position="11"/>
        <end position="147"/>
    </location>
</feature>
<dbReference type="InterPro" id="IPR006115">
    <property type="entry name" value="6PGDH_NADP-bd"/>
</dbReference>
<reference evidence="2 3" key="1">
    <citation type="submission" date="2024-01" db="EMBL/GenBank/DDBJ databases">
        <title>Multi-omics insights into the function and evolution of sodium benzoate biodegradation pathways in Benzoatithermus flavus gen. nov., sp. nov. from hot spring.</title>
        <authorList>
            <person name="Hu C.-J."/>
            <person name="Li W.-J."/>
        </authorList>
    </citation>
    <scope>NUCLEOTIDE SEQUENCE [LARGE SCALE GENOMIC DNA]</scope>
    <source>
        <strain evidence="2 3">SYSU G07066</strain>
    </source>
</reference>
<dbReference type="Gene3D" id="3.40.50.720">
    <property type="entry name" value="NAD(P)-binding Rossmann-like Domain"/>
    <property type="match status" value="1"/>
</dbReference>
<proteinExistence type="predicted"/>